<reference evidence="1 2" key="1">
    <citation type="journal article" date="2020" name="Cell">
        <title>Large-Scale Comparative Analyses of Tick Genomes Elucidate Their Genetic Diversity and Vector Capacities.</title>
        <authorList>
            <consortium name="Tick Genome and Microbiome Consortium (TIGMIC)"/>
            <person name="Jia N."/>
            <person name="Wang J."/>
            <person name="Shi W."/>
            <person name="Du L."/>
            <person name="Sun Y."/>
            <person name="Zhan W."/>
            <person name="Jiang J.F."/>
            <person name="Wang Q."/>
            <person name="Zhang B."/>
            <person name="Ji P."/>
            <person name="Bell-Sakyi L."/>
            <person name="Cui X.M."/>
            <person name="Yuan T.T."/>
            <person name="Jiang B.G."/>
            <person name="Yang W.F."/>
            <person name="Lam T.T."/>
            <person name="Chang Q.C."/>
            <person name="Ding S.J."/>
            <person name="Wang X.J."/>
            <person name="Zhu J.G."/>
            <person name="Ruan X.D."/>
            <person name="Zhao L."/>
            <person name="Wei J.T."/>
            <person name="Ye R.Z."/>
            <person name="Que T.C."/>
            <person name="Du C.H."/>
            <person name="Zhou Y.H."/>
            <person name="Cheng J.X."/>
            <person name="Dai P.F."/>
            <person name="Guo W.B."/>
            <person name="Han X.H."/>
            <person name="Huang E.J."/>
            <person name="Li L.F."/>
            <person name="Wei W."/>
            <person name="Gao Y.C."/>
            <person name="Liu J.Z."/>
            <person name="Shao H.Z."/>
            <person name="Wang X."/>
            <person name="Wang C.C."/>
            <person name="Yang T.C."/>
            <person name="Huo Q.B."/>
            <person name="Li W."/>
            <person name="Chen H.Y."/>
            <person name="Chen S.E."/>
            <person name="Zhou L.G."/>
            <person name="Ni X.B."/>
            <person name="Tian J.H."/>
            <person name="Sheng Y."/>
            <person name="Liu T."/>
            <person name="Pan Y.S."/>
            <person name="Xia L.Y."/>
            <person name="Li J."/>
            <person name="Zhao F."/>
            <person name="Cao W.C."/>
        </authorList>
    </citation>
    <scope>NUCLEOTIDE SEQUENCE [LARGE SCALE GENOMIC DNA]</scope>
    <source>
        <strain evidence="1">Iper-2018</strain>
    </source>
</reference>
<feature type="non-terminal residue" evidence="1">
    <location>
        <position position="285"/>
    </location>
</feature>
<comment type="caution">
    <text evidence="1">The sequence shown here is derived from an EMBL/GenBank/DDBJ whole genome shotgun (WGS) entry which is preliminary data.</text>
</comment>
<evidence type="ECO:0000313" key="1">
    <source>
        <dbReference type="EMBL" id="KAG0435342.1"/>
    </source>
</evidence>
<keyword evidence="2" id="KW-1185">Reference proteome</keyword>
<protein>
    <submittedName>
        <fullName evidence="1">Uncharacterized protein</fullName>
    </submittedName>
</protein>
<name>A0AC60QKN6_IXOPE</name>
<dbReference type="Proteomes" id="UP000805193">
    <property type="component" value="Unassembled WGS sequence"/>
</dbReference>
<sequence>MSVFMKTFPENVVSTPPIKWSYEGADYTSRCIRYIYEDNELEPAPERTSAMVLRDTELAEQFMVPIQGVKGPSSRSTVPNFDPVWGYTVDYMHCVLLGVTRQVTETSIAPHQLKAINERLLSIRPPHCFTRLPRSLHDHAFWKASEWRHWLLFYSLPCTLDILPPRFWRHLCRLAEAIYLLLLPEINEAQIRRAETLLTQFVGQMPGLYGETAMTFNIHQLVHLCSTVRRMGPLWANSAFRFEDGNGRLLNHVTAAKGVPQQIVERVIMRQELETLLAADFLPAA</sequence>
<dbReference type="EMBL" id="JABSTQ010007704">
    <property type="protein sequence ID" value="KAG0435342.1"/>
    <property type="molecule type" value="Genomic_DNA"/>
</dbReference>
<evidence type="ECO:0000313" key="2">
    <source>
        <dbReference type="Proteomes" id="UP000805193"/>
    </source>
</evidence>
<organism evidence="1 2">
    <name type="scientific">Ixodes persulcatus</name>
    <name type="common">Taiga tick</name>
    <dbReference type="NCBI Taxonomy" id="34615"/>
    <lineage>
        <taxon>Eukaryota</taxon>
        <taxon>Metazoa</taxon>
        <taxon>Ecdysozoa</taxon>
        <taxon>Arthropoda</taxon>
        <taxon>Chelicerata</taxon>
        <taxon>Arachnida</taxon>
        <taxon>Acari</taxon>
        <taxon>Parasitiformes</taxon>
        <taxon>Ixodida</taxon>
        <taxon>Ixodoidea</taxon>
        <taxon>Ixodidae</taxon>
        <taxon>Ixodinae</taxon>
        <taxon>Ixodes</taxon>
    </lineage>
</organism>
<accession>A0AC60QKN6</accession>
<proteinExistence type="predicted"/>
<gene>
    <name evidence="1" type="ORF">HPB47_018545</name>
</gene>